<gene>
    <name evidence="15" type="primary">Necator_chrIII.g10597</name>
    <name evidence="15" type="ORF">RB195_009832</name>
</gene>
<dbReference type="EC" id="2.1.1.361" evidence="3"/>
<comment type="catalytic activity">
    <reaction evidence="12">
        <text>L-lysyl(20)-[histone H4] + S-adenosyl-L-methionine = N(6)-methyl-L-lysyl(20)-[histone H4] + S-adenosyl-L-homocysteine + H(+)</text>
        <dbReference type="Rhea" id="RHEA:60344"/>
        <dbReference type="Rhea" id="RHEA-COMP:15554"/>
        <dbReference type="Rhea" id="RHEA-COMP:15555"/>
        <dbReference type="ChEBI" id="CHEBI:15378"/>
        <dbReference type="ChEBI" id="CHEBI:29969"/>
        <dbReference type="ChEBI" id="CHEBI:57856"/>
        <dbReference type="ChEBI" id="CHEBI:59789"/>
        <dbReference type="ChEBI" id="CHEBI:61929"/>
        <dbReference type="EC" id="2.1.1.361"/>
    </reaction>
</comment>
<keyword evidence="11" id="KW-0539">Nucleus</keyword>
<evidence type="ECO:0000256" key="8">
    <source>
        <dbReference type="ARBA" id="ARBA00022853"/>
    </source>
</evidence>
<comment type="subcellular location">
    <subcellularLocation>
        <location evidence="2">Chromosome</location>
    </subcellularLocation>
    <subcellularLocation>
        <location evidence="1">Nucleus</location>
    </subcellularLocation>
</comment>
<dbReference type="PANTHER" id="PTHR46167:SF1">
    <property type="entry name" value="N-LYSINE METHYLTRANSFERASE KMT5A"/>
    <property type="match status" value="1"/>
</dbReference>
<accession>A0ABR1CV55</accession>
<keyword evidence="6" id="KW-0808">Transferase</keyword>
<feature type="compositionally biased region" description="Basic and acidic residues" evidence="13">
    <location>
        <begin position="129"/>
        <end position="140"/>
    </location>
</feature>
<protein>
    <recommendedName>
        <fullName evidence="3">[histone H4]-lysine(20) N-methyltransferase</fullName>
        <ecNumber evidence="3">2.1.1.361</ecNumber>
    </recommendedName>
</protein>
<evidence type="ECO:0000256" key="2">
    <source>
        <dbReference type="ARBA" id="ARBA00004286"/>
    </source>
</evidence>
<evidence type="ECO:0000256" key="6">
    <source>
        <dbReference type="ARBA" id="ARBA00022679"/>
    </source>
</evidence>
<evidence type="ECO:0000256" key="7">
    <source>
        <dbReference type="ARBA" id="ARBA00022691"/>
    </source>
</evidence>
<dbReference type="PROSITE" id="PS50280">
    <property type="entry name" value="SET"/>
    <property type="match status" value="1"/>
</dbReference>
<evidence type="ECO:0000256" key="9">
    <source>
        <dbReference type="ARBA" id="ARBA00023015"/>
    </source>
</evidence>
<evidence type="ECO:0000256" key="4">
    <source>
        <dbReference type="ARBA" id="ARBA00022454"/>
    </source>
</evidence>
<evidence type="ECO:0000313" key="15">
    <source>
        <dbReference type="EMBL" id="KAK6742202.1"/>
    </source>
</evidence>
<dbReference type="EMBL" id="JAVFWL010000003">
    <property type="protein sequence ID" value="KAK6742202.1"/>
    <property type="molecule type" value="Genomic_DNA"/>
</dbReference>
<evidence type="ECO:0000256" key="1">
    <source>
        <dbReference type="ARBA" id="ARBA00004123"/>
    </source>
</evidence>
<dbReference type="SMART" id="SM00317">
    <property type="entry name" value="SET"/>
    <property type="match status" value="1"/>
</dbReference>
<dbReference type="Gene3D" id="2.170.270.10">
    <property type="entry name" value="SET domain"/>
    <property type="match status" value="1"/>
</dbReference>
<evidence type="ECO:0000259" key="14">
    <source>
        <dbReference type="PROSITE" id="PS50280"/>
    </source>
</evidence>
<dbReference type="PANTHER" id="PTHR46167">
    <property type="entry name" value="N-LYSINE METHYLTRANSFERASE KMT5A"/>
    <property type="match status" value="1"/>
</dbReference>
<name>A0ABR1CV55_NECAM</name>
<dbReference type="PROSITE" id="PS51571">
    <property type="entry name" value="SAM_MT43_PR_SET"/>
    <property type="match status" value="1"/>
</dbReference>
<evidence type="ECO:0000313" key="16">
    <source>
        <dbReference type="Proteomes" id="UP001303046"/>
    </source>
</evidence>
<keyword evidence="7" id="KW-0949">S-adenosyl-L-methionine</keyword>
<feature type="region of interest" description="Disordered" evidence="13">
    <location>
        <begin position="129"/>
        <end position="165"/>
    </location>
</feature>
<keyword evidence="4" id="KW-0158">Chromosome</keyword>
<dbReference type="InterPro" id="IPR051760">
    <property type="entry name" value="KMT5A"/>
</dbReference>
<dbReference type="InterPro" id="IPR016858">
    <property type="entry name" value="KMT5A-like"/>
</dbReference>
<evidence type="ECO:0000256" key="13">
    <source>
        <dbReference type="SAM" id="MobiDB-lite"/>
    </source>
</evidence>
<comment type="caution">
    <text evidence="15">The sequence shown here is derived from an EMBL/GenBank/DDBJ whole genome shotgun (WGS) entry which is preliminary data.</text>
</comment>
<evidence type="ECO:0000256" key="12">
    <source>
        <dbReference type="ARBA" id="ARBA00047784"/>
    </source>
</evidence>
<dbReference type="Proteomes" id="UP001303046">
    <property type="component" value="Unassembled WGS sequence"/>
</dbReference>
<dbReference type="InterPro" id="IPR047266">
    <property type="entry name" value="KMT5A-like_SET"/>
</dbReference>
<evidence type="ECO:0000256" key="10">
    <source>
        <dbReference type="ARBA" id="ARBA00023163"/>
    </source>
</evidence>
<keyword evidence="16" id="KW-1185">Reference proteome</keyword>
<keyword evidence="5" id="KW-0489">Methyltransferase</keyword>
<evidence type="ECO:0000256" key="11">
    <source>
        <dbReference type="ARBA" id="ARBA00023242"/>
    </source>
</evidence>
<keyword evidence="8" id="KW-0156">Chromatin regulator</keyword>
<keyword evidence="10" id="KW-0804">Transcription</keyword>
<sequence length="349" mass="40348">MPVGCRPHGRRPTSAQHTLKCKHRPVSAKASSCTHFKCGSHWNLEADRSSIHCVIIRQRYEILPPVVKRGHRLLMHAIEMFRPLRSQHLEVGTARNFPMYIITMPFQGVAKSCNGTQQPVVNKINAWERSRSKKESPKEEIFEEQPSLDSKACSGAQTRRNNGRKAVQDVSNHKITEFFPVRRSSRKTGKQLEEEEKFALRDAIHNFTNEALLEVYIDEKKGRGIRAAKSFVKNEFVVEYKGDMMDYNSAKTREEEYAKDPSIGSYMYFFKYKSKRWCVDATKESEFKGRLINHSALRPNLRTKVVEFDGELHLILVAKRDIDEAEELLYDYGDRTPETVARNPWLVNS</sequence>
<evidence type="ECO:0000256" key="5">
    <source>
        <dbReference type="ARBA" id="ARBA00022603"/>
    </source>
</evidence>
<feature type="domain" description="SET" evidence="14">
    <location>
        <begin position="211"/>
        <end position="333"/>
    </location>
</feature>
<dbReference type="Pfam" id="PF00856">
    <property type="entry name" value="SET"/>
    <property type="match status" value="1"/>
</dbReference>
<organism evidence="15 16">
    <name type="scientific">Necator americanus</name>
    <name type="common">Human hookworm</name>
    <dbReference type="NCBI Taxonomy" id="51031"/>
    <lineage>
        <taxon>Eukaryota</taxon>
        <taxon>Metazoa</taxon>
        <taxon>Ecdysozoa</taxon>
        <taxon>Nematoda</taxon>
        <taxon>Chromadorea</taxon>
        <taxon>Rhabditida</taxon>
        <taxon>Rhabditina</taxon>
        <taxon>Rhabditomorpha</taxon>
        <taxon>Strongyloidea</taxon>
        <taxon>Ancylostomatidae</taxon>
        <taxon>Bunostominae</taxon>
        <taxon>Necator</taxon>
    </lineage>
</organism>
<proteinExistence type="predicted"/>
<dbReference type="InterPro" id="IPR046341">
    <property type="entry name" value="SET_dom_sf"/>
</dbReference>
<keyword evidence="9" id="KW-0805">Transcription regulation</keyword>
<evidence type="ECO:0000256" key="3">
    <source>
        <dbReference type="ARBA" id="ARBA00012187"/>
    </source>
</evidence>
<dbReference type="SUPFAM" id="SSF82199">
    <property type="entry name" value="SET domain"/>
    <property type="match status" value="1"/>
</dbReference>
<reference evidence="15 16" key="1">
    <citation type="submission" date="2023-08" db="EMBL/GenBank/DDBJ databases">
        <title>A Necator americanus chromosomal reference genome.</title>
        <authorList>
            <person name="Ilik V."/>
            <person name="Petrzelkova K.J."/>
            <person name="Pardy F."/>
            <person name="Fuh T."/>
            <person name="Niatou-Singa F.S."/>
            <person name="Gouil Q."/>
            <person name="Baker L."/>
            <person name="Ritchie M.E."/>
            <person name="Jex A.R."/>
            <person name="Gazzola D."/>
            <person name="Li H."/>
            <person name="Toshio Fujiwara R."/>
            <person name="Zhan B."/>
            <person name="Aroian R.V."/>
            <person name="Pafco B."/>
            <person name="Schwarz E.M."/>
        </authorList>
    </citation>
    <scope>NUCLEOTIDE SEQUENCE [LARGE SCALE GENOMIC DNA]</scope>
    <source>
        <strain evidence="15 16">Aroian</strain>
        <tissue evidence="15">Whole animal</tissue>
    </source>
</reference>
<dbReference type="CDD" id="cd10528">
    <property type="entry name" value="SET_SETD8"/>
    <property type="match status" value="1"/>
</dbReference>
<dbReference type="InterPro" id="IPR001214">
    <property type="entry name" value="SET_dom"/>
</dbReference>